<feature type="compositionally biased region" description="Low complexity" evidence="1">
    <location>
        <begin position="314"/>
        <end position="326"/>
    </location>
</feature>
<dbReference type="Proteomes" id="UP000319335">
    <property type="component" value="Unassembled WGS sequence"/>
</dbReference>
<evidence type="ECO:0000313" key="2">
    <source>
        <dbReference type="EMBL" id="TQD27007.1"/>
    </source>
</evidence>
<proteinExistence type="predicted"/>
<comment type="caution">
    <text evidence="2">The sequence shown here is derived from an EMBL/GenBank/DDBJ whole genome shotgun (WGS) entry which is preliminary data.</text>
</comment>
<accession>A0A7Z8P1X6</accession>
<dbReference type="AlphaFoldDB" id="A0A7Z8P1X6"/>
<dbReference type="RefSeq" id="WP_154808933.1">
    <property type="nucleotide sequence ID" value="NZ_VIAQ01000010.1"/>
</dbReference>
<keyword evidence="3" id="KW-1185">Reference proteome</keyword>
<dbReference type="OrthoDB" id="125595at2157"/>
<organism evidence="2 3">
    <name type="scientific">Methanolobus vulcani</name>
    <dbReference type="NCBI Taxonomy" id="38026"/>
    <lineage>
        <taxon>Archaea</taxon>
        <taxon>Methanobacteriati</taxon>
        <taxon>Methanobacteriota</taxon>
        <taxon>Stenosarchaea group</taxon>
        <taxon>Methanomicrobia</taxon>
        <taxon>Methanosarcinales</taxon>
        <taxon>Methanosarcinaceae</taxon>
        <taxon>Methanolobus</taxon>
    </lineage>
</organism>
<dbReference type="EMBL" id="VIAQ01000010">
    <property type="protein sequence ID" value="TQD27007.1"/>
    <property type="molecule type" value="Genomic_DNA"/>
</dbReference>
<feature type="region of interest" description="Disordered" evidence="1">
    <location>
        <begin position="258"/>
        <end position="286"/>
    </location>
</feature>
<feature type="compositionally biased region" description="Basic and acidic residues" evidence="1">
    <location>
        <begin position="347"/>
        <end position="357"/>
    </location>
</feature>
<sequence>MDVDIKRGYEILPNNTIIFGIRITNNTDIAISDVQVILDYNESVFELQEDRILKLGNIPPTIAKTAKFVLKPTTCIHNEKIEASIIYRDTNREKHMVAMQAKEVHCIVPFLNAKPFTREDFLQLSGTWNTVDLGINFEDISAEQIISFLMQTCARNLYAVDGYAIKEGSVLHFSSEATDSNTHYLLTSLIKENAGLTQIMFRAASDRKSGLDGFLNEIVSGLKNLVSTVNSANDIGFIKKKLITNIIDTVVPRSNLSTGNNGFSVNTKRDLMQKSRSNDLKGDKQNYLKPEDVDVARMYDSYLKEVKNKPDTKIAASTDSDISDSSYPQELFTSERELRNVRSTSPTRKEKATEKRPERSKKKMLRQALVIAFVLLSAVLLIQNTGLKERIAGEYASSSSASAENVVITFFNATNEGDFTTAFNLCEGQDFLVPASIKMILANNGIEAGGIKEFNIVSTTVADDLAFIESNCTAVTFDTVGNENDPIVISVYFQLQKSDSSWVITGIAFDQPYGTGAGENETGEDEQE</sequence>
<evidence type="ECO:0000313" key="3">
    <source>
        <dbReference type="Proteomes" id="UP000319335"/>
    </source>
</evidence>
<reference evidence="2 3" key="1">
    <citation type="submission" date="2019-06" db="EMBL/GenBank/DDBJ databases">
        <title>Draft genome sequence of Methanolobus vulcani B1d.</title>
        <authorList>
            <person name="Creighbaum A.J."/>
            <person name="Ticak T."/>
            <person name="Hariraju D."/>
            <person name="Arivett B.A."/>
            <person name="Ferguson D.J.Jr."/>
        </authorList>
    </citation>
    <scope>NUCLEOTIDE SEQUENCE [LARGE SCALE GENOMIC DNA]</scope>
    <source>
        <strain evidence="2 3">B1d</strain>
    </source>
</reference>
<feature type="region of interest" description="Disordered" evidence="1">
    <location>
        <begin position="313"/>
        <end position="360"/>
    </location>
</feature>
<protein>
    <submittedName>
        <fullName evidence="2">Uncharacterized protein</fullName>
    </submittedName>
</protein>
<name>A0A7Z8P1X6_9EURY</name>
<feature type="compositionally biased region" description="Basic and acidic residues" evidence="1">
    <location>
        <begin position="267"/>
        <end position="286"/>
    </location>
</feature>
<evidence type="ECO:0000256" key="1">
    <source>
        <dbReference type="SAM" id="MobiDB-lite"/>
    </source>
</evidence>
<gene>
    <name evidence="2" type="ORF">FKV42_03845</name>
</gene>